<dbReference type="SUPFAM" id="SSF53474">
    <property type="entry name" value="alpha/beta-Hydrolases"/>
    <property type="match status" value="1"/>
</dbReference>
<dbReference type="GO" id="GO:0016787">
    <property type="term" value="F:hydrolase activity"/>
    <property type="evidence" value="ECO:0007669"/>
    <property type="project" value="UniProtKB-KW"/>
</dbReference>
<dbReference type="Pfam" id="PF02129">
    <property type="entry name" value="Peptidase_S15"/>
    <property type="match status" value="1"/>
</dbReference>
<dbReference type="InterPro" id="IPR000383">
    <property type="entry name" value="Xaa-Pro-like_dom"/>
</dbReference>
<evidence type="ECO:0000259" key="1">
    <source>
        <dbReference type="Pfam" id="PF02129"/>
    </source>
</evidence>
<reference evidence="2" key="1">
    <citation type="submission" date="2024-05" db="EMBL/GenBank/DDBJ databases">
        <title>Pontimicrobium maritimus sp. nov., isolated form sea water.</title>
        <authorList>
            <person name="Muhammad N."/>
            <person name="Vuong T.Q."/>
            <person name="Han H.L."/>
            <person name="Kim S.-G."/>
        </authorList>
    </citation>
    <scope>NUCLEOTIDE SEQUENCE</scope>
    <source>
        <strain evidence="2">SW4</strain>
    </source>
</reference>
<protein>
    <submittedName>
        <fullName evidence="2">CocE/NonD family hydrolase</fullName>
    </submittedName>
</protein>
<dbReference type="RefSeq" id="WP_347925907.1">
    <property type="nucleotide sequence ID" value="NZ_CP157199.1"/>
</dbReference>
<dbReference type="InterPro" id="IPR008979">
    <property type="entry name" value="Galactose-bd-like_sf"/>
</dbReference>
<dbReference type="AlphaFoldDB" id="A0AAU7BWV7"/>
<accession>A0AAU7BWV7</accession>
<feature type="domain" description="Xaa-Pro dipeptidyl-peptidase-like" evidence="1">
    <location>
        <begin position="53"/>
        <end position="313"/>
    </location>
</feature>
<evidence type="ECO:0000313" key="2">
    <source>
        <dbReference type="EMBL" id="XBG62583.1"/>
    </source>
</evidence>
<keyword evidence="2" id="KW-0378">Hydrolase</keyword>
<dbReference type="Gene3D" id="2.60.120.260">
    <property type="entry name" value="Galactose-binding domain-like"/>
    <property type="match status" value="1"/>
</dbReference>
<dbReference type="EMBL" id="CP157199">
    <property type="protein sequence ID" value="XBG62583.1"/>
    <property type="molecule type" value="Genomic_DNA"/>
</dbReference>
<gene>
    <name evidence="2" type="ORF">ABGB03_06655</name>
</gene>
<proteinExistence type="predicted"/>
<organism evidence="2">
    <name type="scientific">Pontimicrobium sp. SW4</name>
    <dbReference type="NCBI Taxonomy" id="3153519"/>
    <lineage>
        <taxon>Bacteria</taxon>
        <taxon>Pseudomonadati</taxon>
        <taxon>Bacteroidota</taxon>
        <taxon>Flavobacteriia</taxon>
        <taxon>Flavobacteriales</taxon>
        <taxon>Flavobacteriaceae</taxon>
        <taxon>Pontimicrobium</taxon>
    </lineage>
</organism>
<dbReference type="Gene3D" id="3.40.50.1820">
    <property type="entry name" value="alpha/beta hydrolase"/>
    <property type="match status" value="1"/>
</dbReference>
<dbReference type="PROSITE" id="PS51257">
    <property type="entry name" value="PROKAR_LIPOPROTEIN"/>
    <property type="match status" value="1"/>
</dbReference>
<dbReference type="NCBIfam" id="TIGR00976">
    <property type="entry name" value="CocE_NonD"/>
    <property type="match status" value="1"/>
</dbReference>
<dbReference type="InterPro" id="IPR005674">
    <property type="entry name" value="CocE/Ser_esterase"/>
</dbReference>
<dbReference type="Gene3D" id="1.10.3020.10">
    <property type="entry name" value="alpha-amino acid ester hydrolase ( Helical cap domain)"/>
    <property type="match status" value="1"/>
</dbReference>
<dbReference type="SUPFAM" id="SSF49785">
    <property type="entry name" value="Galactose-binding domain-like"/>
    <property type="match status" value="1"/>
</dbReference>
<dbReference type="InterPro" id="IPR029058">
    <property type="entry name" value="AB_hydrolase_fold"/>
</dbReference>
<sequence>MKKTLNNFRIIFLLVFIGISSCSTKDSLSKVKIINEQGEQYLVQDSLLIETPDGAQIAAIVVRNTKITKPNTSILVHTIYARPKEDLEKAKTAAKKGYIGIVSYSRGKAWSPDKMVHREFEPNDTYAVIDWISKQPWSNGKVGMYGGSYNGFTQWAATKKMHPALKTIVPSVSSAPGIAEPMENGVYMNFQYSWFHYVMNNKYLDTTLYNQYQRWGKLNNTWYEKGTSYRSLDSLDGLPNPEFQNKLNHPTYDAYWQKMIPYKEEFSKINIPILSTTGYYDGGQIGAMYYLKQHYKYNKNVEHYLVIGPYGHFGAQKVPEHNFNGYEIDKVAQISITDLIWDWFDYIFKGAKKPEILKDKINFQVMGANQWKHVASLKEVANDTLTFYLSDKLSNIKTTKVFTPGNNGYDFHYTLASEKPKEKGFISQSVDFKDRTLEGQNNYYAPSIVNDSLSIGNGFSFVTDIFTKDFELNGSYLGELSISINKKDMDCSIVLYEETPEGKYFKLTLQYIGRSSLARNRENRELLTPNKITKIPFNNVRMTSKKIKKGSRLILVLNINKHPFEQLNYGTGKDVSDETIKDAKIPLEVKWYNNSYIKIPTSSN</sequence>
<name>A0AAU7BWV7_9FLAO</name>